<dbReference type="RefSeq" id="WP_183350639.1">
    <property type="nucleotide sequence ID" value="NZ_CP096574.1"/>
</dbReference>
<comment type="catalytic activity">
    <reaction evidence="5">
        <text>hydrogencarbonate + H(+) = CO2 + H2O</text>
        <dbReference type="Rhea" id="RHEA:10748"/>
        <dbReference type="ChEBI" id="CHEBI:15377"/>
        <dbReference type="ChEBI" id="CHEBI:15378"/>
        <dbReference type="ChEBI" id="CHEBI:16526"/>
        <dbReference type="ChEBI" id="CHEBI:17544"/>
        <dbReference type="EC" id="4.2.1.1"/>
    </reaction>
</comment>
<evidence type="ECO:0000256" key="6">
    <source>
        <dbReference type="PIRSR" id="PIRSR601765-1"/>
    </source>
</evidence>
<dbReference type="Proteomes" id="UP000568888">
    <property type="component" value="Unassembled WGS sequence"/>
</dbReference>
<dbReference type="Gene3D" id="3.40.1050.10">
    <property type="entry name" value="Carbonic anhydrase"/>
    <property type="match status" value="1"/>
</dbReference>
<dbReference type="PANTHER" id="PTHR11002:SF79">
    <property type="entry name" value="CARBONIC ANHYDRASE 2"/>
    <property type="match status" value="1"/>
</dbReference>
<dbReference type="InterPro" id="IPR015892">
    <property type="entry name" value="Carbonic_anhydrase_CS"/>
</dbReference>
<dbReference type="EMBL" id="CP096574">
    <property type="protein sequence ID" value="UPU34578.1"/>
    <property type="molecule type" value="Genomic_DNA"/>
</dbReference>
<feature type="binding site" evidence="6">
    <location>
        <position position="133"/>
    </location>
    <ligand>
        <name>Zn(2+)</name>
        <dbReference type="ChEBI" id="CHEBI:29105"/>
    </ligand>
</feature>
<comment type="cofactor">
    <cofactor evidence="6">
        <name>Zn(2+)</name>
        <dbReference type="ChEBI" id="CHEBI:29105"/>
    </cofactor>
    <text evidence="6">Binds 1 zinc ion per subunit.</text>
</comment>
<keyword evidence="3 6" id="KW-0862">Zinc</keyword>
<dbReference type="EMBL" id="BLXY01000015">
    <property type="protein sequence ID" value="GFO66036.1"/>
    <property type="molecule type" value="Genomic_DNA"/>
</dbReference>
<dbReference type="SUPFAM" id="SSF53056">
    <property type="entry name" value="beta-carbonic anhydrase, cab"/>
    <property type="match status" value="1"/>
</dbReference>
<gene>
    <name evidence="8" type="ORF">GMPD_39550</name>
    <name evidence="9" type="ORF">M1B72_14105</name>
</gene>
<reference evidence="9" key="3">
    <citation type="submission" date="2022-04" db="EMBL/GenBank/DDBJ databases">
        <authorList>
            <person name="Liu G."/>
        </authorList>
    </citation>
    <scope>NUCLEOTIDE SEQUENCE</scope>
    <source>
        <strain evidence="9">RG22</strain>
    </source>
</reference>
<keyword evidence="4" id="KW-0456">Lyase</keyword>
<feature type="binding site" evidence="6">
    <location>
        <position position="79"/>
    </location>
    <ligand>
        <name>Zn(2+)</name>
        <dbReference type="ChEBI" id="CHEBI:29105"/>
    </ligand>
</feature>
<evidence type="ECO:0000313" key="8">
    <source>
        <dbReference type="EMBL" id="GFO66036.1"/>
    </source>
</evidence>
<dbReference type="AlphaFoldDB" id="A0A6V8N0I7"/>
<comment type="similarity">
    <text evidence="1">Belongs to the beta-class carbonic anhydrase family.</text>
</comment>
<evidence type="ECO:0000256" key="5">
    <source>
        <dbReference type="ARBA" id="ARBA00048348"/>
    </source>
</evidence>
<evidence type="ECO:0000256" key="7">
    <source>
        <dbReference type="SAM" id="SignalP"/>
    </source>
</evidence>
<evidence type="ECO:0000256" key="3">
    <source>
        <dbReference type="ARBA" id="ARBA00022833"/>
    </source>
</evidence>
<accession>A0A6V8N0I7</accession>
<evidence type="ECO:0000256" key="1">
    <source>
        <dbReference type="ARBA" id="ARBA00006217"/>
    </source>
</evidence>
<evidence type="ECO:0000256" key="4">
    <source>
        <dbReference type="ARBA" id="ARBA00023239"/>
    </source>
</evidence>
<keyword evidence="6" id="KW-0479">Metal-binding</keyword>
<dbReference type="InterPro" id="IPR001765">
    <property type="entry name" value="Carbonic_anhydrase"/>
</dbReference>
<feature type="binding site" evidence="6">
    <location>
        <position position="81"/>
    </location>
    <ligand>
        <name>Zn(2+)</name>
        <dbReference type="ChEBI" id="CHEBI:29105"/>
    </ligand>
</feature>
<reference evidence="8" key="2">
    <citation type="journal article" date="2021" name="Int. J. Syst. Evol. Microbiol.">
        <title>Geomonas silvestris sp. nov., Geomonas paludis sp. nov. and Geomonas limicola sp. nov., isolated from terrestrial environments, and emended description of the genus Geomonas.</title>
        <authorList>
            <person name="Itoh H."/>
            <person name="Xu Z."/>
            <person name="Masuda Y."/>
            <person name="Ushijima N."/>
            <person name="Hayakawa C."/>
            <person name="Shiratori Y."/>
            <person name="Senoo K."/>
        </authorList>
    </citation>
    <scope>NUCLEOTIDE SEQUENCE</scope>
    <source>
        <strain evidence="8">Red736</strain>
    </source>
</reference>
<dbReference type="EC" id="4.2.1.1" evidence="2"/>
<evidence type="ECO:0000313" key="11">
    <source>
        <dbReference type="Proteomes" id="UP000831485"/>
    </source>
</evidence>
<dbReference type="PANTHER" id="PTHR11002">
    <property type="entry name" value="CARBONIC ANHYDRASE"/>
    <property type="match status" value="1"/>
</dbReference>
<dbReference type="Proteomes" id="UP000831485">
    <property type="component" value="Chromosome"/>
</dbReference>
<dbReference type="CDD" id="cd03378">
    <property type="entry name" value="beta_CA_cladeC"/>
    <property type="match status" value="1"/>
</dbReference>
<evidence type="ECO:0000256" key="2">
    <source>
        <dbReference type="ARBA" id="ARBA00012925"/>
    </source>
</evidence>
<name>A0A6V8N0I7_9BACT</name>
<dbReference type="SMART" id="SM00947">
    <property type="entry name" value="Pro_CA"/>
    <property type="match status" value="1"/>
</dbReference>
<dbReference type="PROSITE" id="PS00704">
    <property type="entry name" value="PROK_CO2_ANHYDRASE_1"/>
    <property type="match status" value="1"/>
</dbReference>
<sequence>MFKRLAVYMALAGSLLSVAPCWASSTTTTVTPDQALSMLMAGNREFVKGEVEHLEKMSSPARRTDLVAGQHPYAIILTCSDSRVPPEILFDKGLGEIFVARVAGNVASASELLGSIEYGVEHLGASLIMVLGHSKCGAVTATYDSHIAGTLPPKNIDSLVKAIDPAVTEVLATNPTGTKAEVVEECIVENVKKVAESIEVNSPIVKEYLELGKVKLVKAKYDLATGVVTVLR</sequence>
<dbReference type="InterPro" id="IPR036874">
    <property type="entry name" value="Carbonic_anhydrase_sf"/>
</dbReference>
<dbReference type="GO" id="GO:0015976">
    <property type="term" value="P:carbon utilization"/>
    <property type="evidence" value="ECO:0007669"/>
    <property type="project" value="InterPro"/>
</dbReference>
<dbReference type="GO" id="GO:0004089">
    <property type="term" value="F:carbonate dehydratase activity"/>
    <property type="evidence" value="ECO:0007669"/>
    <property type="project" value="UniProtKB-EC"/>
</dbReference>
<feature type="chain" id="PRO_5028108399" description="carbonic anhydrase" evidence="7">
    <location>
        <begin position="24"/>
        <end position="232"/>
    </location>
</feature>
<organism evidence="8 10">
    <name type="scientific">Geomonas paludis</name>
    <dbReference type="NCBI Taxonomy" id="2740185"/>
    <lineage>
        <taxon>Bacteria</taxon>
        <taxon>Pseudomonadati</taxon>
        <taxon>Thermodesulfobacteriota</taxon>
        <taxon>Desulfuromonadia</taxon>
        <taxon>Geobacterales</taxon>
        <taxon>Geobacteraceae</taxon>
        <taxon>Geomonas</taxon>
    </lineage>
</organism>
<evidence type="ECO:0000313" key="10">
    <source>
        <dbReference type="Proteomes" id="UP000568888"/>
    </source>
</evidence>
<dbReference type="GO" id="GO:0008270">
    <property type="term" value="F:zinc ion binding"/>
    <property type="evidence" value="ECO:0007669"/>
    <property type="project" value="InterPro"/>
</dbReference>
<keyword evidence="7" id="KW-0732">Signal</keyword>
<keyword evidence="11" id="KW-1185">Reference proteome</keyword>
<feature type="binding site" evidence="6">
    <location>
        <position position="136"/>
    </location>
    <ligand>
        <name>Zn(2+)</name>
        <dbReference type="ChEBI" id="CHEBI:29105"/>
    </ligand>
</feature>
<proteinExistence type="inferred from homology"/>
<feature type="signal peptide" evidence="7">
    <location>
        <begin position="1"/>
        <end position="23"/>
    </location>
</feature>
<protein>
    <recommendedName>
        <fullName evidence="2">carbonic anhydrase</fullName>
        <ecNumber evidence="2">4.2.1.1</ecNumber>
    </recommendedName>
</protein>
<evidence type="ECO:0000313" key="9">
    <source>
        <dbReference type="EMBL" id="UPU34578.1"/>
    </source>
</evidence>
<dbReference type="Pfam" id="PF00484">
    <property type="entry name" value="Pro_CA"/>
    <property type="match status" value="1"/>
</dbReference>
<reference evidence="10" key="1">
    <citation type="submission" date="2020-06" db="EMBL/GenBank/DDBJ databases">
        <title>Draft genomic sequecing of Geomonas sp. Red736.</title>
        <authorList>
            <person name="Itoh H."/>
            <person name="Xu Z.X."/>
            <person name="Ushijima N."/>
            <person name="Masuda Y."/>
            <person name="Shiratori Y."/>
            <person name="Senoo K."/>
        </authorList>
    </citation>
    <scope>NUCLEOTIDE SEQUENCE [LARGE SCALE GENOMIC DNA]</scope>
    <source>
        <strain evidence="10">Red736</strain>
    </source>
</reference>